<keyword evidence="2" id="KW-1185">Reference proteome</keyword>
<dbReference type="Proteomes" id="UP000189545">
    <property type="component" value="Chromosome"/>
</dbReference>
<evidence type="ECO:0000313" key="2">
    <source>
        <dbReference type="Proteomes" id="UP000189545"/>
    </source>
</evidence>
<reference evidence="1 2" key="1">
    <citation type="submission" date="2016-03" db="EMBL/GenBank/DDBJ databases">
        <title>Complete genome sequence of Shewanella psychrophila WP2, a deep sea bacterium isolated from west Pacific sediment.</title>
        <authorList>
            <person name="Xu G."/>
            <person name="Jian H."/>
        </authorList>
    </citation>
    <scope>NUCLEOTIDE SEQUENCE [LARGE SCALE GENOMIC DNA]</scope>
    <source>
        <strain evidence="1 2">WP2</strain>
    </source>
</reference>
<dbReference type="KEGG" id="spsw:Sps_01578"/>
<dbReference type="AlphaFoldDB" id="A0A1S6HMJ8"/>
<dbReference type="STRING" id="225848.Sps_01578"/>
<proteinExistence type="predicted"/>
<organism evidence="1 2">
    <name type="scientific">Shewanella psychrophila</name>
    <dbReference type="NCBI Taxonomy" id="225848"/>
    <lineage>
        <taxon>Bacteria</taxon>
        <taxon>Pseudomonadati</taxon>
        <taxon>Pseudomonadota</taxon>
        <taxon>Gammaproteobacteria</taxon>
        <taxon>Alteromonadales</taxon>
        <taxon>Shewanellaceae</taxon>
        <taxon>Shewanella</taxon>
    </lineage>
</organism>
<sequence length="49" mass="5223">MLTALGIAIVLDTAGKAVTQKGQQVIVLGEGNEVKNVYEKYGVVYLVKT</sequence>
<accession>A0A1S6HMJ8</accession>
<name>A0A1S6HMJ8_9GAMM</name>
<dbReference type="EMBL" id="CP014782">
    <property type="protein sequence ID" value="AQS36743.1"/>
    <property type="molecule type" value="Genomic_DNA"/>
</dbReference>
<gene>
    <name evidence="1" type="ORF">Sps_01578</name>
</gene>
<protein>
    <submittedName>
        <fullName evidence="1">Uncharacterized protein</fullName>
    </submittedName>
</protein>
<evidence type="ECO:0000313" key="1">
    <source>
        <dbReference type="EMBL" id="AQS36743.1"/>
    </source>
</evidence>